<evidence type="ECO:0000256" key="5">
    <source>
        <dbReference type="ARBA" id="ARBA00038359"/>
    </source>
</evidence>
<dbReference type="PANTHER" id="PTHR33048">
    <property type="entry name" value="PTH11-LIKE INTEGRAL MEMBRANE PROTEIN (AFU_ORTHOLOGUE AFUA_5G11245)"/>
    <property type="match status" value="1"/>
</dbReference>
<evidence type="ECO:0000256" key="1">
    <source>
        <dbReference type="ARBA" id="ARBA00004141"/>
    </source>
</evidence>
<reference evidence="8" key="1">
    <citation type="submission" date="2011-10" db="EMBL/GenBank/DDBJ databases">
        <title>The Genome Sequence of Fusarium oxysporum HDV247.</title>
        <authorList>
            <consortium name="The Broad Institute Genome Sequencing Platform"/>
            <person name="Ma L.-J."/>
            <person name="Gale L.R."/>
            <person name="Schwartz D.C."/>
            <person name="Zhou S."/>
            <person name="Corby-Kistler H."/>
            <person name="Young S.K."/>
            <person name="Zeng Q."/>
            <person name="Gargeya S."/>
            <person name="Fitzgerald M."/>
            <person name="Haas B."/>
            <person name="Abouelleil A."/>
            <person name="Alvarado L."/>
            <person name="Arachchi H.M."/>
            <person name="Berlin A."/>
            <person name="Brown A."/>
            <person name="Chapman S.B."/>
            <person name="Chen Z."/>
            <person name="Dunbar C."/>
            <person name="Freedman E."/>
            <person name="Gearin G."/>
            <person name="Goldberg J."/>
            <person name="Griggs A."/>
            <person name="Gujja S."/>
            <person name="Heiman D."/>
            <person name="Howarth C."/>
            <person name="Larson L."/>
            <person name="Lui A."/>
            <person name="MacDonald P.J.P."/>
            <person name="Montmayeur A."/>
            <person name="Murphy C."/>
            <person name="Neiman D."/>
            <person name="Pearson M."/>
            <person name="Priest M."/>
            <person name="Roberts A."/>
            <person name="Saif S."/>
            <person name="Shea T."/>
            <person name="Shenoy N."/>
            <person name="Sisk P."/>
            <person name="Stolte C."/>
            <person name="Sykes S."/>
            <person name="Wortman J."/>
            <person name="Nusbaum C."/>
            <person name="Birren B."/>
        </authorList>
    </citation>
    <scope>NUCLEOTIDE SEQUENCE [LARGE SCALE GENOMIC DNA]</scope>
    <source>
        <strain evidence="8">HDV247</strain>
    </source>
</reference>
<keyword evidence="2 6" id="KW-0812">Transmembrane</keyword>
<dbReference type="GO" id="GO:0016020">
    <property type="term" value="C:membrane"/>
    <property type="evidence" value="ECO:0007669"/>
    <property type="project" value="UniProtKB-SubCell"/>
</dbReference>
<comment type="subcellular location">
    <subcellularLocation>
        <location evidence="1">Membrane</location>
        <topology evidence="1">Multi-pass membrane protein</topology>
    </subcellularLocation>
</comment>
<dbReference type="AlphaFoldDB" id="W9PLX4"/>
<accession>W9PLX4</accession>
<evidence type="ECO:0000256" key="3">
    <source>
        <dbReference type="ARBA" id="ARBA00022989"/>
    </source>
</evidence>
<gene>
    <name evidence="8" type="ORF">FOVG_08263</name>
</gene>
<dbReference type="EMBL" id="JH650972">
    <property type="protein sequence ID" value="EXA43252.1"/>
    <property type="molecule type" value="Genomic_DNA"/>
</dbReference>
<proteinExistence type="inferred from homology"/>
<evidence type="ECO:0000313" key="8">
    <source>
        <dbReference type="EMBL" id="EXA43252.1"/>
    </source>
</evidence>
<sequence>MARDEGGSTGLRPDLMDPDDWLIFSVGLAVPNYFFFKCEYIGFPTSDVPDHYHVKPVLFYNWIMQVLYDLIRALVKSSILFFLLRLGGHRRRIRWSIYALNTFIIALMIAIFTTVIFQIIPIAAFKTTESQYRAPR</sequence>
<evidence type="ECO:0000259" key="7">
    <source>
        <dbReference type="Pfam" id="PF20684"/>
    </source>
</evidence>
<evidence type="ECO:0000256" key="4">
    <source>
        <dbReference type="ARBA" id="ARBA00023136"/>
    </source>
</evidence>
<evidence type="ECO:0000256" key="2">
    <source>
        <dbReference type="ARBA" id="ARBA00022692"/>
    </source>
</evidence>
<dbReference type="Pfam" id="PF20684">
    <property type="entry name" value="Fung_rhodopsin"/>
    <property type="match status" value="1"/>
</dbReference>
<dbReference type="Proteomes" id="UP000030751">
    <property type="component" value="Unassembled WGS sequence"/>
</dbReference>
<feature type="domain" description="Rhodopsin" evidence="7">
    <location>
        <begin position="18"/>
        <end position="125"/>
    </location>
</feature>
<dbReference type="InterPro" id="IPR049326">
    <property type="entry name" value="Rhodopsin_dom_fungi"/>
</dbReference>
<evidence type="ECO:0000256" key="6">
    <source>
        <dbReference type="SAM" id="Phobius"/>
    </source>
</evidence>
<keyword evidence="4 6" id="KW-0472">Membrane</keyword>
<feature type="transmembrane region" description="Helical" evidence="6">
    <location>
        <begin position="62"/>
        <end position="84"/>
    </location>
</feature>
<dbReference type="HOGENOM" id="CLU_1875519_0_0_1"/>
<protein>
    <recommendedName>
        <fullName evidence="7">Rhodopsin domain-containing protein</fullName>
    </recommendedName>
</protein>
<keyword evidence="3 6" id="KW-1133">Transmembrane helix</keyword>
<feature type="transmembrane region" description="Helical" evidence="6">
    <location>
        <begin position="96"/>
        <end position="120"/>
    </location>
</feature>
<comment type="similarity">
    <text evidence="5">Belongs to the SAT4 family.</text>
</comment>
<dbReference type="InterPro" id="IPR052337">
    <property type="entry name" value="SAT4-like"/>
</dbReference>
<name>W9PLX4_FUSOX</name>
<dbReference type="PANTHER" id="PTHR33048:SF47">
    <property type="entry name" value="INTEGRAL MEMBRANE PROTEIN-RELATED"/>
    <property type="match status" value="1"/>
</dbReference>
<reference evidence="8" key="2">
    <citation type="submission" date="2012-05" db="EMBL/GenBank/DDBJ databases">
        <title>Annotation of the Genome Sequence of Fusarium oxysporum HDV247.</title>
        <authorList>
            <consortium name="The Broad Institute Genomics Platform"/>
            <person name="Ma L.-J."/>
            <person name="Corby-Kistler H."/>
            <person name="Broz K."/>
            <person name="Gale L.R."/>
            <person name="Jonkers W."/>
            <person name="O'Donnell K."/>
            <person name="Ploetz R."/>
            <person name="Steinberg C."/>
            <person name="Schwartz D.C."/>
            <person name="VanEtten H."/>
            <person name="Zhou S."/>
            <person name="Young S.K."/>
            <person name="Zeng Q."/>
            <person name="Gargeya S."/>
            <person name="Fitzgerald M."/>
            <person name="Abouelleil A."/>
            <person name="Alvarado L."/>
            <person name="Chapman S.B."/>
            <person name="Gainer-Dewar J."/>
            <person name="Goldberg J."/>
            <person name="Griggs A."/>
            <person name="Gujja S."/>
            <person name="Hansen M."/>
            <person name="Howarth C."/>
            <person name="Imamovic A."/>
            <person name="Ireland A."/>
            <person name="Larimer J."/>
            <person name="McCowan C."/>
            <person name="Murphy C."/>
            <person name="Pearson M."/>
            <person name="Poon T.W."/>
            <person name="Priest M."/>
            <person name="Roberts A."/>
            <person name="Saif S."/>
            <person name="Shea T."/>
            <person name="Sykes S."/>
            <person name="Wortman J."/>
            <person name="Nusbaum C."/>
            <person name="Birren B."/>
        </authorList>
    </citation>
    <scope>NUCLEOTIDE SEQUENCE</scope>
    <source>
        <strain evidence="8">HDV247</strain>
    </source>
</reference>
<organism evidence="8">
    <name type="scientific">Fusarium oxysporum f. sp. pisi HDV247</name>
    <dbReference type="NCBI Taxonomy" id="1080344"/>
    <lineage>
        <taxon>Eukaryota</taxon>
        <taxon>Fungi</taxon>
        <taxon>Dikarya</taxon>
        <taxon>Ascomycota</taxon>
        <taxon>Pezizomycotina</taxon>
        <taxon>Sordariomycetes</taxon>
        <taxon>Hypocreomycetidae</taxon>
        <taxon>Hypocreales</taxon>
        <taxon>Nectriaceae</taxon>
        <taxon>Fusarium</taxon>
        <taxon>Fusarium oxysporum species complex</taxon>
    </lineage>
</organism>
<feature type="transmembrane region" description="Helical" evidence="6">
    <location>
        <begin position="21"/>
        <end position="42"/>
    </location>
</feature>